<protein>
    <submittedName>
        <fullName evidence="3">Fe-S cluster biogenesis protein NfuA</fullName>
    </submittedName>
</protein>
<feature type="domain" description="Scaffold protein Nfu/NifU N-terminal" evidence="2">
    <location>
        <begin position="6"/>
        <end position="92"/>
    </location>
</feature>
<evidence type="ECO:0000259" key="2">
    <source>
        <dbReference type="SMART" id="SM00932"/>
    </source>
</evidence>
<dbReference type="OrthoDB" id="9796965at2"/>
<evidence type="ECO:0000313" key="4">
    <source>
        <dbReference type="Proteomes" id="UP000269412"/>
    </source>
</evidence>
<evidence type="ECO:0000256" key="1">
    <source>
        <dbReference type="ARBA" id="ARBA00006420"/>
    </source>
</evidence>
<dbReference type="InterPro" id="IPR036498">
    <property type="entry name" value="Nfu/NifU_N_sf"/>
</dbReference>
<reference evidence="3 4" key="1">
    <citation type="submission" date="2018-10" db="EMBL/GenBank/DDBJ databases">
        <title>Genomic Encyclopedia of Archaeal and Bacterial Type Strains, Phase II (KMG-II): from individual species to whole genera.</title>
        <authorList>
            <person name="Goeker M."/>
        </authorList>
    </citation>
    <scope>NUCLEOTIDE SEQUENCE [LARGE SCALE GENOMIC DNA]</scope>
    <source>
        <strain evidence="3 4">DSM 25230</strain>
    </source>
</reference>
<dbReference type="GO" id="GO:0016226">
    <property type="term" value="P:iron-sulfur cluster assembly"/>
    <property type="evidence" value="ECO:0007669"/>
    <property type="project" value="InterPro"/>
</dbReference>
<evidence type="ECO:0000313" key="3">
    <source>
        <dbReference type="EMBL" id="RKR14101.1"/>
    </source>
</evidence>
<organism evidence="3 4">
    <name type="scientific">Maribacter vaceletii</name>
    <dbReference type="NCBI Taxonomy" id="1206816"/>
    <lineage>
        <taxon>Bacteria</taxon>
        <taxon>Pseudomonadati</taxon>
        <taxon>Bacteroidota</taxon>
        <taxon>Flavobacteriia</taxon>
        <taxon>Flavobacteriales</taxon>
        <taxon>Flavobacteriaceae</taxon>
        <taxon>Maribacter</taxon>
    </lineage>
</organism>
<dbReference type="EMBL" id="RBIQ01000007">
    <property type="protein sequence ID" value="RKR14101.1"/>
    <property type="molecule type" value="Genomic_DNA"/>
</dbReference>
<dbReference type="SUPFAM" id="SSF117916">
    <property type="entry name" value="Fe-S cluster assembly (FSCA) domain-like"/>
    <property type="match status" value="1"/>
</dbReference>
<feature type="domain" description="Scaffold protein Nfu/NifU N-terminal" evidence="2">
    <location>
        <begin position="109"/>
        <end position="194"/>
    </location>
</feature>
<dbReference type="Pfam" id="PF01106">
    <property type="entry name" value="NifU"/>
    <property type="match status" value="1"/>
</dbReference>
<dbReference type="Gene3D" id="3.30.300.130">
    <property type="entry name" value="Fe-S cluster assembly (FSCA)"/>
    <property type="match status" value="1"/>
</dbReference>
<gene>
    <name evidence="3" type="ORF">CLV91_0172</name>
</gene>
<dbReference type="SMART" id="SM00932">
    <property type="entry name" value="Nfu_N"/>
    <property type="match status" value="2"/>
</dbReference>
<dbReference type="AlphaFoldDB" id="A0A495EBL7"/>
<dbReference type="GO" id="GO:0005506">
    <property type="term" value="F:iron ion binding"/>
    <property type="evidence" value="ECO:0007669"/>
    <property type="project" value="InterPro"/>
</dbReference>
<dbReference type="InterPro" id="IPR001075">
    <property type="entry name" value="NIF_FeS_clus_asmbl_NifU_C"/>
</dbReference>
<name>A0A495EBL7_9FLAO</name>
<dbReference type="GO" id="GO:0051536">
    <property type="term" value="F:iron-sulfur cluster binding"/>
    <property type="evidence" value="ECO:0007669"/>
    <property type="project" value="InterPro"/>
</dbReference>
<dbReference type="SUPFAM" id="SSF110836">
    <property type="entry name" value="Hypothetical protein SAV1430"/>
    <property type="match status" value="2"/>
</dbReference>
<dbReference type="Pfam" id="PF08712">
    <property type="entry name" value="Nfu_N"/>
    <property type="match status" value="2"/>
</dbReference>
<dbReference type="InterPro" id="IPR034904">
    <property type="entry name" value="FSCA_dom_sf"/>
</dbReference>
<dbReference type="RefSeq" id="WP_121063025.1">
    <property type="nucleotide sequence ID" value="NZ_RBIQ01000007.1"/>
</dbReference>
<keyword evidence="4" id="KW-1185">Reference proteome</keyword>
<sequence length="300" mass="33561">MKEYTITVVSTNNPNILKFETNHLLTSHTNFEYKNIDEAKNSPLAQQLFYLPFIKTVYISGNFIGLERYDIVAWDDVKDEVAQQLVEYLNSGEPVVIEENTDKPVAVTVYAEVTPNPTTMKFVASRKIVATAFEFKNIDEAKDSPLALELFQLPFVKQVFIDENYVSVSKYDVAEWEDITMPLRELIREFIAAGKQVVSDSIEQQTKVAAPVEVEKAVSLDDTSKQIIDILEEYVKPAVASDGGNILFQSYEEDTKTVNVILQGACSGCPSSTFTLKNGIETMLKNMMGDKINEVVAVNG</sequence>
<accession>A0A495EBL7</accession>
<dbReference type="Proteomes" id="UP000269412">
    <property type="component" value="Unassembled WGS sequence"/>
</dbReference>
<comment type="caution">
    <text evidence="3">The sequence shown here is derived from an EMBL/GenBank/DDBJ whole genome shotgun (WGS) entry which is preliminary data.</text>
</comment>
<comment type="similarity">
    <text evidence="1">Belongs to the NifU family.</text>
</comment>
<dbReference type="PANTHER" id="PTHR11178:SF1">
    <property type="entry name" value="NFU1 IRON-SULFUR CLUSTER SCAFFOLD HOMOLOG, MITOCHONDRIAL"/>
    <property type="match status" value="1"/>
</dbReference>
<proteinExistence type="inferred from homology"/>
<dbReference type="PANTHER" id="PTHR11178">
    <property type="entry name" value="IRON-SULFUR CLUSTER SCAFFOLD PROTEIN NFU-RELATED"/>
    <property type="match status" value="1"/>
</dbReference>
<dbReference type="InterPro" id="IPR014824">
    <property type="entry name" value="Nfu/NifU_N"/>
</dbReference>
<dbReference type="Gene3D" id="3.30.1370.70">
    <property type="entry name" value="Scaffold protein Nfu/NifU, N-terminal domain"/>
    <property type="match status" value="2"/>
</dbReference>